<reference evidence="1 2" key="2">
    <citation type="journal article" date="2017" name="Front. Plant Sci.">
        <title>Gene Classification and Mining of Molecular Markers Useful in Red Clover (Trifolium pratense) Breeding.</title>
        <authorList>
            <person name="Istvanek J."/>
            <person name="Dluhosova J."/>
            <person name="Dluhos P."/>
            <person name="Patkova L."/>
            <person name="Nedelnik J."/>
            <person name="Repkova J."/>
        </authorList>
    </citation>
    <scope>NUCLEOTIDE SEQUENCE [LARGE SCALE GENOMIC DNA]</scope>
    <source>
        <strain evidence="2">cv. Tatra</strain>
        <tissue evidence="1">Young leaves</tissue>
    </source>
</reference>
<gene>
    <name evidence="1" type="ORF">L195_g043890</name>
</gene>
<proteinExistence type="predicted"/>
<evidence type="ECO:0000313" key="2">
    <source>
        <dbReference type="Proteomes" id="UP000236291"/>
    </source>
</evidence>
<evidence type="ECO:0000313" key="1">
    <source>
        <dbReference type="EMBL" id="PNX87794.1"/>
    </source>
</evidence>
<dbReference type="PANTHER" id="PTHR11439:SF517">
    <property type="entry name" value="CYSTEINE-RICH RLK (RECEPTOR-LIKE PROTEIN KINASE) 8"/>
    <property type="match status" value="1"/>
</dbReference>
<dbReference type="AlphaFoldDB" id="A0A2K3MAH9"/>
<dbReference type="Proteomes" id="UP000236291">
    <property type="component" value="Unassembled WGS sequence"/>
</dbReference>
<reference evidence="1 2" key="1">
    <citation type="journal article" date="2014" name="Am. J. Bot.">
        <title>Genome assembly and annotation for red clover (Trifolium pratense; Fabaceae).</title>
        <authorList>
            <person name="Istvanek J."/>
            <person name="Jaros M."/>
            <person name="Krenek A."/>
            <person name="Repkova J."/>
        </authorList>
    </citation>
    <scope>NUCLEOTIDE SEQUENCE [LARGE SCALE GENOMIC DNA]</scope>
    <source>
        <strain evidence="2">cv. Tatra</strain>
        <tissue evidence="1">Young leaves</tissue>
    </source>
</reference>
<sequence length="127" mass="14318">MYKQLIGSLVYLLATRPDVAFSVCLIARYMELPTKIHLITAKRVLRYLQGTLNLGILYTKSNDSELKGWTDSDYAGDIDDRKSTYGYGYMYGNGAVYWSSKKQAIVTKVLNKGPLSRKRPRQKGIGA</sequence>
<name>A0A2K3MAH9_TRIPR</name>
<accession>A0A2K3MAH9</accession>
<protein>
    <submittedName>
        <fullName evidence="1">Putative copia-type protein</fullName>
    </submittedName>
</protein>
<dbReference type="STRING" id="57577.A0A2K3MAH9"/>
<organism evidence="1 2">
    <name type="scientific">Trifolium pratense</name>
    <name type="common">Red clover</name>
    <dbReference type="NCBI Taxonomy" id="57577"/>
    <lineage>
        <taxon>Eukaryota</taxon>
        <taxon>Viridiplantae</taxon>
        <taxon>Streptophyta</taxon>
        <taxon>Embryophyta</taxon>
        <taxon>Tracheophyta</taxon>
        <taxon>Spermatophyta</taxon>
        <taxon>Magnoliopsida</taxon>
        <taxon>eudicotyledons</taxon>
        <taxon>Gunneridae</taxon>
        <taxon>Pentapetalae</taxon>
        <taxon>rosids</taxon>
        <taxon>fabids</taxon>
        <taxon>Fabales</taxon>
        <taxon>Fabaceae</taxon>
        <taxon>Papilionoideae</taxon>
        <taxon>50 kb inversion clade</taxon>
        <taxon>NPAAA clade</taxon>
        <taxon>Hologalegina</taxon>
        <taxon>IRL clade</taxon>
        <taxon>Trifolieae</taxon>
        <taxon>Trifolium</taxon>
    </lineage>
</organism>
<dbReference type="PANTHER" id="PTHR11439">
    <property type="entry name" value="GAG-POL-RELATED RETROTRANSPOSON"/>
    <property type="match status" value="1"/>
</dbReference>
<dbReference type="EMBL" id="ASHM01054788">
    <property type="protein sequence ID" value="PNX87794.1"/>
    <property type="molecule type" value="Genomic_DNA"/>
</dbReference>
<comment type="caution">
    <text evidence="1">The sequence shown here is derived from an EMBL/GenBank/DDBJ whole genome shotgun (WGS) entry which is preliminary data.</text>
</comment>